<evidence type="ECO:0000256" key="1">
    <source>
        <dbReference type="SAM" id="MobiDB-lite"/>
    </source>
</evidence>
<keyword evidence="2" id="KW-1133">Transmembrane helix</keyword>
<dbReference type="VEuPathDB" id="FungiDB:MPH_01214"/>
<dbReference type="Proteomes" id="UP000007129">
    <property type="component" value="Unassembled WGS sequence"/>
</dbReference>
<name>K2S3I5_MACPH</name>
<dbReference type="EMBL" id="AHHD01000049">
    <property type="protein sequence ID" value="EKG21493.1"/>
    <property type="molecule type" value="Genomic_DNA"/>
</dbReference>
<reference evidence="3 4" key="1">
    <citation type="journal article" date="2012" name="BMC Genomics">
        <title>Tools to kill: Genome of one of the most destructive plant pathogenic fungi Macrophomina phaseolina.</title>
        <authorList>
            <person name="Islam M.S."/>
            <person name="Haque M.S."/>
            <person name="Islam M.M."/>
            <person name="Emdad E.M."/>
            <person name="Halim A."/>
            <person name="Hossen Q.M.M."/>
            <person name="Hossain M.Z."/>
            <person name="Ahmed B."/>
            <person name="Rahim S."/>
            <person name="Rahman M.S."/>
            <person name="Alam M.M."/>
            <person name="Hou S."/>
            <person name="Wan X."/>
            <person name="Saito J.A."/>
            <person name="Alam M."/>
        </authorList>
    </citation>
    <scope>NUCLEOTIDE SEQUENCE [LARGE SCALE GENOMIC DNA]</scope>
    <source>
        <strain evidence="3 4">MS6</strain>
    </source>
</reference>
<sequence>MTTRTAGIDGTTTSIFTIIPTDTNPPTVVIGTPTVTPGSTSALPSPTNTTGRSSASPSSAPEPAISSIPAPVASVVSSGSLIPPVLTIPPGNTGGVLTLVQTSGSHFPSFLKFVLVFCCGYQRSSVLSSGPKCHLTFALHPKLFCIFVLRIRTFAFPVRTSALLITTFALLISTFALLITTFALLISTFALLINTFALLISTFAFSILPSLSAPTLPPVPATLATVSRPTGLITTLVPEPSVCVPGYKQIVGTYGPGGSFVTVSTLGPA</sequence>
<feature type="region of interest" description="Disordered" evidence="1">
    <location>
        <begin position="31"/>
        <end position="65"/>
    </location>
</feature>
<dbReference type="HOGENOM" id="CLU_1034665_0_0_1"/>
<comment type="caution">
    <text evidence="3">The sequence shown here is derived from an EMBL/GenBank/DDBJ whole genome shotgun (WGS) entry which is preliminary data.</text>
</comment>
<evidence type="ECO:0000313" key="3">
    <source>
        <dbReference type="EMBL" id="EKG21493.1"/>
    </source>
</evidence>
<dbReference type="InParanoid" id="K2S3I5"/>
<accession>K2S3I5</accession>
<gene>
    <name evidence="3" type="ORF">MPH_01214</name>
</gene>
<dbReference type="STRING" id="1126212.K2S3I5"/>
<evidence type="ECO:0000256" key="2">
    <source>
        <dbReference type="SAM" id="Phobius"/>
    </source>
</evidence>
<feature type="transmembrane region" description="Helical" evidence="2">
    <location>
        <begin position="189"/>
        <end position="208"/>
    </location>
</feature>
<dbReference type="OrthoDB" id="10678417at2759"/>
<feature type="compositionally biased region" description="Low complexity" evidence="1">
    <location>
        <begin position="53"/>
        <end position="65"/>
    </location>
</feature>
<proteinExistence type="predicted"/>
<dbReference type="AlphaFoldDB" id="K2S3I5"/>
<feature type="compositionally biased region" description="Low complexity" evidence="1">
    <location>
        <begin position="31"/>
        <end position="41"/>
    </location>
</feature>
<keyword evidence="2" id="KW-0812">Transmembrane</keyword>
<organism evidence="3 4">
    <name type="scientific">Macrophomina phaseolina (strain MS6)</name>
    <name type="common">Charcoal rot fungus</name>
    <dbReference type="NCBI Taxonomy" id="1126212"/>
    <lineage>
        <taxon>Eukaryota</taxon>
        <taxon>Fungi</taxon>
        <taxon>Dikarya</taxon>
        <taxon>Ascomycota</taxon>
        <taxon>Pezizomycotina</taxon>
        <taxon>Dothideomycetes</taxon>
        <taxon>Dothideomycetes incertae sedis</taxon>
        <taxon>Botryosphaeriales</taxon>
        <taxon>Botryosphaeriaceae</taxon>
        <taxon>Macrophomina</taxon>
    </lineage>
</organism>
<keyword evidence="2" id="KW-0472">Membrane</keyword>
<protein>
    <submittedName>
        <fullName evidence="3">Uncharacterized protein</fullName>
    </submittedName>
</protein>
<feature type="transmembrane region" description="Helical" evidence="2">
    <location>
        <begin position="162"/>
        <end position="183"/>
    </location>
</feature>
<evidence type="ECO:0000313" key="4">
    <source>
        <dbReference type="Proteomes" id="UP000007129"/>
    </source>
</evidence>
<feature type="compositionally biased region" description="Polar residues" evidence="1">
    <location>
        <begin position="42"/>
        <end position="52"/>
    </location>
</feature>